<keyword evidence="2" id="KW-1133">Transmembrane helix</keyword>
<evidence type="ECO:0000256" key="2">
    <source>
        <dbReference type="SAM" id="Phobius"/>
    </source>
</evidence>
<organism evidence="3 4">
    <name type="scientific">Variovorax ureilyticus</name>
    <dbReference type="NCBI Taxonomy" id="1836198"/>
    <lineage>
        <taxon>Bacteria</taxon>
        <taxon>Pseudomonadati</taxon>
        <taxon>Pseudomonadota</taxon>
        <taxon>Betaproteobacteria</taxon>
        <taxon>Burkholderiales</taxon>
        <taxon>Comamonadaceae</taxon>
        <taxon>Variovorax</taxon>
    </lineage>
</organism>
<sequence>MEIGILGLVIAIVSGIASFAIGRWLSRRRREKSAHKARAAEHASQSRQVRRARERQQQRRR</sequence>
<keyword evidence="4" id="KW-1185">Reference proteome</keyword>
<keyword evidence="2" id="KW-0812">Transmembrane</keyword>
<feature type="region of interest" description="Disordered" evidence="1">
    <location>
        <begin position="31"/>
        <end position="61"/>
    </location>
</feature>
<dbReference type="EMBL" id="JBBKZU010000006">
    <property type="protein sequence ID" value="MEJ8812365.1"/>
    <property type="molecule type" value="Genomic_DNA"/>
</dbReference>
<comment type="caution">
    <text evidence="3">The sequence shown here is derived from an EMBL/GenBank/DDBJ whole genome shotgun (WGS) entry which is preliminary data.</text>
</comment>
<reference evidence="3 4" key="1">
    <citation type="submission" date="2024-03" db="EMBL/GenBank/DDBJ databases">
        <title>Novel species of the genus Variovorax.</title>
        <authorList>
            <person name="Liu Q."/>
            <person name="Xin Y.-H."/>
        </authorList>
    </citation>
    <scope>NUCLEOTIDE SEQUENCE [LARGE SCALE GENOMIC DNA]</scope>
    <source>
        <strain evidence="3 4">KACC 18899</strain>
    </source>
</reference>
<evidence type="ECO:0000313" key="3">
    <source>
        <dbReference type="EMBL" id="MEJ8812365.1"/>
    </source>
</evidence>
<keyword evidence="2" id="KW-0472">Membrane</keyword>
<dbReference type="RefSeq" id="WP_340357631.1">
    <property type="nucleotide sequence ID" value="NZ_JBBKZU010000006.1"/>
</dbReference>
<accession>A0ABU8VFN8</accession>
<name>A0ABU8VFN8_9BURK</name>
<evidence type="ECO:0000256" key="1">
    <source>
        <dbReference type="SAM" id="MobiDB-lite"/>
    </source>
</evidence>
<feature type="transmembrane region" description="Helical" evidence="2">
    <location>
        <begin position="6"/>
        <end position="26"/>
    </location>
</feature>
<evidence type="ECO:0000313" key="4">
    <source>
        <dbReference type="Proteomes" id="UP001365846"/>
    </source>
</evidence>
<proteinExistence type="predicted"/>
<protein>
    <submittedName>
        <fullName evidence="3">Uncharacterized protein</fullName>
    </submittedName>
</protein>
<gene>
    <name evidence="3" type="ORF">WKW77_14870</name>
</gene>
<dbReference type="Proteomes" id="UP001365846">
    <property type="component" value="Unassembled WGS sequence"/>
</dbReference>